<comment type="similarity">
    <text evidence="1 7">Belongs to the Lgt family.</text>
</comment>
<evidence type="ECO:0000256" key="5">
    <source>
        <dbReference type="ARBA" id="ARBA00022989"/>
    </source>
</evidence>
<dbReference type="GO" id="GO:0042158">
    <property type="term" value="P:lipoprotein biosynthetic process"/>
    <property type="evidence" value="ECO:0007669"/>
    <property type="project" value="UniProtKB-UniRule"/>
</dbReference>
<dbReference type="Pfam" id="PF01790">
    <property type="entry name" value="LGT"/>
    <property type="match status" value="1"/>
</dbReference>
<dbReference type="HAMAP" id="MF_01147">
    <property type="entry name" value="Lgt"/>
    <property type="match status" value="1"/>
</dbReference>
<dbReference type="PROSITE" id="PS01311">
    <property type="entry name" value="LGT"/>
    <property type="match status" value="1"/>
</dbReference>
<gene>
    <name evidence="7" type="primary">lgt</name>
    <name evidence="8" type="ORF">SAMN04488526_2915</name>
</gene>
<evidence type="ECO:0000313" key="8">
    <source>
        <dbReference type="EMBL" id="SEL54484.1"/>
    </source>
</evidence>
<name>A0A1H7R3I7_9RHOB</name>
<dbReference type="Proteomes" id="UP000199283">
    <property type="component" value="Unassembled WGS sequence"/>
</dbReference>
<evidence type="ECO:0000256" key="3">
    <source>
        <dbReference type="ARBA" id="ARBA00022679"/>
    </source>
</evidence>
<keyword evidence="5 7" id="KW-1133">Transmembrane helix</keyword>
<keyword evidence="6 7" id="KW-0472">Membrane</keyword>
<comment type="function">
    <text evidence="7">Catalyzes the transfer of the diacylglyceryl group from phosphatidylglycerol to the sulfhydryl group of the N-terminal cysteine of a prolipoprotein, the first step in the formation of mature lipoproteins.</text>
</comment>
<evidence type="ECO:0000256" key="2">
    <source>
        <dbReference type="ARBA" id="ARBA00022475"/>
    </source>
</evidence>
<evidence type="ECO:0000313" key="9">
    <source>
        <dbReference type="Proteomes" id="UP000199283"/>
    </source>
</evidence>
<evidence type="ECO:0000256" key="7">
    <source>
        <dbReference type="HAMAP-Rule" id="MF_01147"/>
    </source>
</evidence>
<keyword evidence="4 7" id="KW-0812">Transmembrane</keyword>
<sequence>MNNMVITFPNISPDIFRVSIAGFEIAPKWYAAAYILGIVGGWLMARWLVMRPALWRGGKSPMTPLQVEDVMTWVTLAIVLGGRLGYVIFYQPGYYMANPAEILAVWEGGMSFHGGLIGTGLAIIFFARRHGIPIRSILDIGALATPLGLGLGRLANFVNAELWGRPSDLPWAVVFPGSAAQACSNVGELCARHPSQIYEAILEGVILLVVLWVIALRGGLKIPGMICGIFLAGYGFARIFVEYFRQADAQYITPDNPLGYVVSLGDYGMTMGQVLSLPMVIVGLGAAWLALRAARSDAAQSDKARA</sequence>
<accession>A0A1H7R3I7</accession>
<dbReference type="STRING" id="188906.SAMN04488526_2915"/>
<dbReference type="PANTHER" id="PTHR30589">
    <property type="entry name" value="PROLIPOPROTEIN DIACYLGLYCERYL TRANSFERASE"/>
    <property type="match status" value="1"/>
</dbReference>
<dbReference type="EMBL" id="FNZQ01000006">
    <property type="protein sequence ID" value="SEL54484.1"/>
    <property type="molecule type" value="Genomic_DNA"/>
</dbReference>
<feature type="transmembrane region" description="Helical" evidence="7">
    <location>
        <begin position="29"/>
        <end position="49"/>
    </location>
</feature>
<feature type="transmembrane region" description="Helical" evidence="7">
    <location>
        <begin position="222"/>
        <end position="241"/>
    </location>
</feature>
<comment type="pathway">
    <text evidence="7">Protein modification; lipoprotein biosynthesis (diacylglyceryl transfer).</text>
</comment>
<dbReference type="InterPro" id="IPR001640">
    <property type="entry name" value="Lgt"/>
</dbReference>
<feature type="transmembrane region" description="Helical" evidence="7">
    <location>
        <begin position="197"/>
        <end position="216"/>
    </location>
</feature>
<keyword evidence="8" id="KW-0449">Lipoprotein</keyword>
<dbReference type="RefSeq" id="WP_245737630.1">
    <property type="nucleotide sequence ID" value="NZ_FNZQ01000006.1"/>
</dbReference>
<reference evidence="8 9" key="1">
    <citation type="submission" date="2016-10" db="EMBL/GenBank/DDBJ databases">
        <authorList>
            <person name="de Groot N.N."/>
        </authorList>
    </citation>
    <scope>NUCLEOTIDE SEQUENCE [LARGE SCALE GENOMIC DNA]</scope>
    <source>
        <strain evidence="8 9">DSM 14858</strain>
    </source>
</reference>
<dbReference type="AlphaFoldDB" id="A0A1H7R3I7"/>
<dbReference type="UniPathway" id="UPA00664"/>
<organism evidence="8 9">
    <name type="scientific">Jannaschia helgolandensis</name>
    <dbReference type="NCBI Taxonomy" id="188906"/>
    <lineage>
        <taxon>Bacteria</taxon>
        <taxon>Pseudomonadati</taxon>
        <taxon>Pseudomonadota</taxon>
        <taxon>Alphaproteobacteria</taxon>
        <taxon>Rhodobacterales</taxon>
        <taxon>Roseobacteraceae</taxon>
        <taxon>Jannaschia</taxon>
    </lineage>
</organism>
<dbReference type="GO" id="GO:0005886">
    <property type="term" value="C:plasma membrane"/>
    <property type="evidence" value="ECO:0007669"/>
    <property type="project" value="UniProtKB-SubCell"/>
</dbReference>
<dbReference type="GO" id="GO:0008961">
    <property type="term" value="F:phosphatidylglycerol-prolipoprotein diacylglyceryl transferase activity"/>
    <property type="evidence" value="ECO:0007669"/>
    <property type="project" value="UniProtKB-UniRule"/>
</dbReference>
<comment type="subcellular location">
    <subcellularLocation>
        <location evidence="7">Cell membrane</location>
        <topology evidence="7">Multi-pass membrane protein</topology>
    </subcellularLocation>
</comment>
<dbReference type="PANTHER" id="PTHR30589:SF0">
    <property type="entry name" value="PHOSPHATIDYLGLYCEROL--PROLIPOPROTEIN DIACYLGLYCERYL TRANSFERASE"/>
    <property type="match status" value="1"/>
</dbReference>
<comment type="catalytic activity">
    <reaction evidence="7">
        <text>L-cysteinyl-[prolipoprotein] + a 1,2-diacyl-sn-glycero-3-phospho-(1'-sn-glycerol) = an S-1,2-diacyl-sn-glyceryl-L-cysteinyl-[prolipoprotein] + sn-glycerol 1-phosphate + H(+)</text>
        <dbReference type="Rhea" id="RHEA:56712"/>
        <dbReference type="Rhea" id="RHEA-COMP:14679"/>
        <dbReference type="Rhea" id="RHEA-COMP:14680"/>
        <dbReference type="ChEBI" id="CHEBI:15378"/>
        <dbReference type="ChEBI" id="CHEBI:29950"/>
        <dbReference type="ChEBI" id="CHEBI:57685"/>
        <dbReference type="ChEBI" id="CHEBI:64716"/>
        <dbReference type="ChEBI" id="CHEBI:140658"/>
        <dbReference type="EC" id="2.5.1.145"/>
    </reaction>
</comment>
<evidence type="ECO:0000256" key="4">
    <source>
        <dbReference type="ARBA" id="ARBA00022692"/>
    </source>
</evidence>
<keyword evidence="2 7" id="KW-1003">Cell membrane</keyword>
<keyword evidence="9" id="KW-1185">Reference proteome</keyword>
<feature type="transmembrane region" description="Helical" evidence="7">
    <location>
        <begin position="274"/>
        <end position="291"/>
    </location>
</feature>
<keyword evidence="3 7" id="KW-0808">Transferase</keyword>
<feature type="transmembrane region" description="Helical" evidence="7">
    <location>
        <begin position="70"/>
        <end position="90"/>
    </location>
</feature>
<dbReference type="NCBIfam" id="TIGR00544">
    <property type="entry name" value="lgt"/>
    <property type="match status" value="1"/>
</dbReference>
<evidence type="ECO:0000256" key="1">
    <source>
        <dbReference type="ARBA" id="ARBA00007150"/>
    </source>
</evidence>
<evidence type="ECO:0000256" key="6">
    <source>
        <dbReference type="ARBA" id="ARBA00023136"/>
    </source>
</evidence>
<dbReference type="EC" id="2.5.1.145" evidence="7"/>
<feature type="binding site" evidence="7">
    <location>
        <position position="153"/>
    </location>
    <ligand>
        <name>a 1,2-diacyl-sn-glycero-3-phospho-(1'-sn-glycerol)</name>
        <dbReference type="ChEBI" id="CHEBI:64716"/>
    </ligand>
</feature>
<feature type="transmembrane region" description="Helical" evidence="7">
    <location>
        <begin position="110"/>
        <end position="127"/>
    </location>
</feature>
<proteinExistence type="inferred from homology"/>
<protein>
    <recommendedName>
        <fullName evidence="7">Phosphatidylglycerol--prolipoprotein diacylglyceryl transferase</fullName>
        <ecNumber evidence="7">2.5.1.145</ecNumber>
    </recommendedName>
</protein>